<evidence type="ECO:0000313" key="2">
    <source>
        <dbReference type="EMBL" id="JAV08379.1"/>
    </source>
</evidence>
<sequence length="150" mass="16293">MNGICVPSCWALGIYWCGLVSCATWASSRPTMSLYSPSNELLPRFHVSSSVPFSSMLVSHSADGSSSDRTTLNSAPWPSHPNAYSPSSMETICLPHSQQCRGNRVCYGGLVASTCTPSSVSTSTWYCHSSSVSLWMPMIRLKSTTRKVFP</sequence>
<name>A0A1L8DPK6_9DIPT</name>
<proteinExistence type="predicted"/>
<evidence type="ECO:0000256" key="1">
    <source>
        <dbReference type="SAM" id="SignalP"/>
    </source>
</evidence>
<dbReference type="AlphaFoldDB" id="A0A1L8DPK6"/>
<reference evidence="2" key="1">
    <citation type="submission" date="2016-12" db="EMBL/GenBank/DDBJ databases">
        <title>An insight into the sialome and mialome of the sand fly, Nyssomyia neivai.</title>
        <authorList>
            <person name="Sebastian V."/>
            <person name="Goulart T.M."/>
            <person name="Oliveira W."/>
            <person name="Calvo E."/>
            <person name="Oliveira L.F."/>
            <person name="Pinto M.C."/>
            <person name="Rosselino A.M."/>
            <person name="Ribeiro J.M."/>
        </authorList>
    </citation>
    <scope>NUCLEOTIDE SEQUENCE</scope>
</reference>
<keyword evidence="1" id="KW-0732">Signal</keyword>
<organism evidence="2">
    <name type="scientific">Nyssomyia neivai</name>
    <dbReference type="NCBI Taxonomy" id="330878"/>
    <lineage>
        <taxon>Eukaryota</taxon>
        <taxon>Metazoa</taxon>
        <taxon>Ecdysozoa</taxon>
        <taxon>Arthropoda</taxon>
        <taxon>Hexapoda</taxon>
        <taxon>Insecta</taxon>
        <taxon>Pterygota</taxon>
        <taxon>Neoptera</taxon>
        <taxon>Endopterygota</taxon>
        <taxon>Diptera</taxon>
        <taxon>Nematocera</taxon>
        <taxon>Psychodoidea</taxon>
        <taxon>Psychodidae</taxon>
        <taxon>Nyssomyia</taxon>
    </lineage>
</organism>
<protein>
    <submittedName>
        <fullName evidence="2">Putative secreted protein</fullName>
    </submittedName>
</protein>
<dbReference type="EMBL" id="GFDF01005705">
    <property type="protein sequence ID" value="JAV08379.1"/>
    <property type="molecule type" value="Transcribed_RNA"/>
</dbReference>
<accession>A0A1L8DPK6</accession>
<feature type="signal peptide" evidence="1">
    <location>
        <begin position="1"/>
        <end position="28"/>
    </location>
</feature>
<feature type="chain" id="PRO_5012973470" evidence="1">
    <location>
        <begin position="29"/>
        <end position="150"/>
    </location>
</feature>